<feature type="transmembrane region" description="Helical" evidence="6">
    <location>
        <begin position="62"/>
        <end position="84"/>
    </location>
</feature>
<name>A0A7S2TS92_9EUKA</name>
<dbReference type="GO" id="GO:0016020">
    <property type="term" value="C:membrane"/>
    <property type="evidence" value="ECO:0007669"/>
    <property type="project" value="UniProtKB-SubCell"/>
</dbReference>
<sequence length="220" mass="25243">MAAYRRERSPKDVSCCSSCCRWIQGKLLLLINLVDFVAGVGIMAFGFYVYDKQYAPDYVYVPLASIGLFVICIVLFSCMGAGCWKSCWACCLYPLSGIMGLMVAIGEIVAGSLLFAYHGKYTQWLDDNQQKYNISDGELKRLKDGVTTVAVGFLALAFLEILRFCVSKGYKRGKRLDEEQRNMIEEYEELESQERAALRSQERKEKHQKLREHYRQKYNL</sequence>
<evidence type="ECO:0000313" key="7">
    <source>
        <dbReference type="EMBL" id="CAD9768103.1"/>
    </source>
</evidence>
<dbReference type="InterPro" id="IPR018499">
    <property type="entry name" value="Tetraspanin/Peripherin"/>
</dbReference>
<organism evidence="7">
    <name type="scientific">Lotharella oceanica</name>
    <dbReference type="NCBI Taxonomy" id="641309"/>
    <lineage>
        <taxon>Eukaryota</taxon>
        <taxon>Sar</taxon>
        <taxon>Rhizaria</taxon>
        <taxon>Cercozoa</taxon>
        <taxon>Chlorarachniophyceae</taxon>
        <taxon>Lotharella</taxon>
    </lineage>
</organism>
<feature type="transmembrane region" description="Helical" evidence="6">
    <location>
        <begin position="91"/>
        <end position="117"/>
    </location>
</feature>
<evidence type="ECO:0000256" key="6">
    <source>
        <dbReference type="SAM" id="Phobius"/>
    </source>
</evidence>
<protein>
    <submittedName>
        <fullName evidence="7">Uncharacterized protein</fullName>
    </submittedName>
</protein>
<comment type="subcellular location">
    <subcellularLocation>
        <location evidence="1">Membrane</location>
        <topology evidence="1">Multi-pass membrane protein</topology>
    </subcellularLocation>
</comment>
<dbReference type="AlphaFoldDB" id="A0A7S2TS92"/>
<evidence type="ECO:0000256" key="5">
    <source>
        <dbReference type="SAM" id="MobiDB-lite"/>
    </source>
</evidence>
<feature type="transmembrane region" description="Helical" evidence="6">
    <location>
        <begin position="27"/>
        <end position="50"/>
    </location>
</feature>
<keyword evidence="3 6" id="KW-1133">Transmembrane helix</keyword>
<proteinExistence type="predicted"/>
<evidence type="ECO:0000256" key="1">
    <source>
        <dbReference type="ARBA" id="ARBA00004141"/>
    </source>
</evidence>
<feature type="transmembrane region" description="Helical" evidence="6">
    <location>
        <begin position="145"/>
        <end position="166"/>
    </location>
</feature>
<keyword evidence="2 6" id="KW-0812">Transmembrane</keyword>
<evidence type="ECO:0000256" key="4">
    <source>
        <dbReference type="ARBA" id="ARBA00023136"/>
    </source>
</evidence>
<keyword evidence="4 6" id="KW-0472">Membrane</keyword>
<dbReference type="EMBL" id="HBHP01019441">
    <property type="protein sequence ID" value="CAD9768103.1"/>
    <property type="molecule type" value="Transcribed_RNA"/>
</dbReference>
<dbReference type="Pfam" id="PF00335">
    <property type="entry name" value="Tetraspanin"/>
    <property type="match status" value="1"/>
</dbReference>
<evidence type="ECO:0000256" key="2">
    <source>
        <dbReference type="ARBA" id="ARBA00022692"/>
    </source>
</evidence>
<feature type="region of interest" description="Disordered" evidence="5">
    <location>
        <begin position="198"/>
        <end position="220"/>
    </location>
</feature>
<gene>
    <name evidence="7" type="ORF">LSP00402_LOCUS12080</name>
</gene>
<reference evidence="7" key="1">
    <citation type="submission" date="2021-01" db="EMBL/GenBank/DDBJ databases">
        <authorList>
            <person name="Corre E."/>
            <person name="Pelletier E."/>
            <person name="Niang G."/>
            <person name="Scheremetjew M."/>
            <person name="Finn R."/>
            <person name="Kale V."/>
            <person name="Holt S."/>
            <person name="Cochrane G."/>
            <person name="Meng A."/>
            <person name="Brown T."/>
            <person name="Cohen L."/>
        </authorList>
    </citation>
    <scope>NUCLEOTIDE SEQUENCE</scope>
    <source>
        <strain evidence="7">CCMP622</strain>
    </source>
</reference>
<evidence type="ECO:0000256" key="3">
    <source>
        <dbReference type="ARBA" id="ARBA00022989"/>
    </source>
</evidence>
<accession>A0A7S2TS92</accession>